<keyword evidence="1" id="KW-0732">Signal</keyword>
<accession>A0A3L8DS22</accession>
<evidence type="ECO:0000313" key="2">
    <source>
        <dbReference type="EMBL" id="RLU23235.1"/>
    </source>
</evidence>
<dbReference type="EMBL" id="QOIP01000004">
    <property type="protein sequence ID" value="RLU23235.1"/>
    <property type="molecule type" value="Genomic_DNA"/>
</dbReference>
<dbReference type="OrthoDB" id="8196075at2759"/>
<organism evidence="2">
    <name type="scientific">Ooceraea biroi</name>
    <name type="common">Clonal raider ant</name>
    <name type="synonym">Cerapachys biroi</name>
    <dbReference type="NCBI Taxonomy" id="2015173"/>
    <lineage>
        <taxon>Eukaryota</taxon>
        <taxon>Metazoa</taxon>
        <taxon>Ecdysozoa</taxon>
        <taxon>Arthropoda</taxon>
        <taxon>Hexapoda</taxon>
        <taxon>Insecta</taxon>
        <taxon>Pterygota</taxon>
        <taxon>Neoptera</taxon>
        <taxon>Endopterygota</taxon>
        <taxon>Hymenoptera</taxon>
        <taxon>Apocrita</taxon>
        <taxon>Aculeata</taxon>
        <taxon>Formicoidea</taxon>
        <taxon>Formicidae</taxon>
        <taxon>Dorylinae</taxon>
        <taxon>Ooceraea</taxon>
    </lineage>
</organism>
<dbReference type="Proteomes" id="UP000279307">
    <property type="component" value="Chromosome 4"/>
</dbReference>
<feature type="chain" id="PRO_5018119397" evidence="1">
    <location>
        <begin position="21"/>
        <end position="379"/>
    </location>
</feature>
<dbReference type="AlphaFoldDB" id="A0A3L8DS22"/>
<protein>
    <submittedName>
        <fullName evidence="2">Uncharacterized protein</fullName>
    </submittedName>
</protein>
<reference evidence="2" key="1">
    <citation type="journal article" date="2018" name="Genome Res.">
        <title>The genomic architecture and molecular evolution of ant odorant receptors.</title>
        <authorList>
            <person name="McKenzie S.K."/>
            <person name="Kronauer D.J.C."/>
        </authorList>
    </citation>
    <scope>NUCLEOTIDE SEQUENCE [LARGE SCALE GENOMIC DNA]</scope>
    <source>
        <strain evidence="2">Clonal line C1</strain>
    </source>
</reference>
<feature type="signal peptide" evidence="1">
    <location>
        <begin position="1"/>
        <end position="20"/>
    </location>
</feature>
<proteinExistence type="predicted"/>
<reference evidence="2" key="2">
    <citation type="submission" date="2018-07" db="EMBL/GenBank/DDBJ databases">
        <authorList>
            <person name="Mckenzie S.K."/>
            <person name="Kronauer D.J.C."/>
        </authorList>
    </citation>
    <scope>NUCLEOTIDE SEQUENCE</scope>
    <source>
        <strain evidence="2">Clonal line C1</strain>
    </source>
</reference>
<comment type="caution">
    <text evidence="2">The sequence shown here is derived from an EMBL/GenBank/DDBJ whole genome shotgun (WGS) entry which is preliminary data.</text>
</comment>
<name>A0A3L8DS22_OOCBI</name>
<sequence length="379" mass="42854">MMSKFIFMWCLSYLYLKTHAEHSLQHSEELSDGSQCTFDASQKTYNVTDLMGCMNELMTNLFAQTNGRSLKQPSQSDLLTHEKNSYQFPYEDIIANLFNNGASSIYQNLPLDSLANNYQNFPNAPNELFGQFGDFRVNLFNALSSISRNDDLKCVPRILCEIASGNPPGEYKQTSTGNNKQYGILGDFGRNAFIQWLARFDIAETSPLLSFARAATLGYSSRGNPAMCYRSFPRCPRNPDKLVHYLNNHNGGFFRFFNRNGHGSYPQPYALQGNSRFVRGRRRKALPPGIAGAEADRTGTGELKFDIPVLITRQDYGRSFFPKENILESSGQVVFPDHEKANDHPSENRIPKTLSDLRDSDANIFSRDSPPFFSRAIFV</sequence>
<evidence type="ECO:0000256" key="1">
    <source>
        <dbReference type="SAM" id="SignalP"/>
    </source>
</evidence>
<gene>
    <name evidence="2" type="ORF">DMN91_003438</name>
</gene>